<organism evidence="1 2">
    <name type="scientific">Pagothenia borchgrevinki</name>
    <name type="common">Bald rockcod</name>
    <name type="synonym">Trematomus borchgrevinki</name>
    <dbReference type="NCBI Taxonomy" id="8213"/>
    <lineage>
        <taxon>Eukaryota</taxon>
        <taxon>Metazoa</taxon>
        <taxon>Chordata</taxon>
        <taxon>Craniata</taxon>
        <taxon>Vertebrata</taxon>
        <taxon>Euteleostomi</taxon>
        <taxon>Actinopterygii</taxon>
        <taxon>Neopterygii</taxon>
        <taxon>Teleostei</taxon>
        <taxon>Neoteleostei</taxon>
        <taxon>Acanthomorphata</taxon>
        <taxon>Eupercaria</taxon>
        <taxon>Perciformes</taxon>
        <taxon>Notothenioidei</taxon>
        <taxon>Nototheniidae</taxon>
        <taxon>Pagothenia</taxon>
    </lineage>
</organism>
<gene>
    <name evidence="1" type="ORF">OYC64_002304</name>
</gene>
<reference evidence="1 2" key="2">
    <citation type="journal article" date="2024" name="G3 (Bethesda)">
        <title>The genome of the cryopelagic Antarctic bald notothen, Trematomus borchgrevinki.</title>
        <authorList>
            <person name="Rayamajhi N."/>
            <person name="Rivera-Colon A.G."/>
            <person name="Minhas B.F."/>
            <person name="Cheng C.C."/>
            <person name="Catchen J.M."/>
        </authorList>
    </citation>
    <scope>NUCLEOTIDE SEQUENCE [LARGE SCALE GENOMIC DNA]</scope>
    <source>
        <strain evidence="1">AGRC-2024</strain>
    </source>
</reference>
<dbReference type="Proteomes" id="UP001619887">
    <property type="component" value="Unassembled WGS sequence"/>
</dbReference>
<evidence type="ECO:0000313" key="2">
    <source>
        <dbReference type="Proteomes" id="UP001619887"/>
    </source>
</evidence>
<name>A0ABD2H7I9_PAGBO</name>
<evidence type="ECO:0000313" key="1">
    <source>
        <dbReference type="EMBL" id="KAL3062469.1"/>
    </source>
</evidence>
<dbReference type="EMBL" id="JBIYXZ010002071">
    <property type="protein sequence ID" value="KAL3062469.1"/>
    <property type="molecule type" value="Genomic_DNA"/>
</dbReference>
<proteinExistence type="predicted"/>
<accession>A0ABD2H7I9</accession>
<protein>
    <submittedName>
        <fullName evidence="1">Uncharacterized protein</fullName>
    </submittedName>
</protein>
<comment type="caution">
    <text evidence="1">The sequence shown here is derived from an EMBL/GenBank/DDBJ whole genome shotgun (WGS) entry which is preliminary data.</text>
</comment>
<dbReference type="AlphaFoldDB" id="A0ABD2H7I9"/>
<keyword evidence="2" id="KW-1185">Reference proteome</keyword>
<reference evidence="1 2" key="1">
    <citation type="journal article" date="2022" name="G3 (Bethesda)">
        <title>Evaluating Illumina-, Nanopore-, and PacBio-based genome assembly strategies with the bald notothen, Trematomus borchgrevinki.</title>
        <authorList>
            <person name="Rayamajhi N."/>
            <person name="Cheng C.C."/>
            <person name="Catchen J.M."/>
        </authorList>
    </citation>
    <scope>NUCLEOTIDE SEQUENCE [LARGE SCALE GENOMIC DNA]</scope>
    <source>
        <strain evidence="1">AGRC-2024</strain>
    </source>
</reference>
<sequence>MVYENIHEAFLKVKEGHFVTVKRNSIAGLVLCVVELKEEAPSVKIWTRVSGTKNLIAFSFPSTDGNYSPKVKEKTLQLEKIADVSEIDEPYWFEKVDLHANEHYGLRSVVNDHYLSKDDTKETSVFCLSEDSQACAELTDEA</sequence>